<feature type="transmembrane region" description="Helical" evidence="1">
    <location>
        <begin position="160"/>
        <end position="181"/>
    </location>
</feature>
<protein>
    <submittedName>
        <fullName evidence="3">Uncharacterized protein</fullName>
    </submittedName>
</protein>
<reference evidence="3 5" key="2">
    <citation type="submission" date="2016-09" db="EMBL/GenBank/DDBJ databases">
        <authorList>
            <consortium name="Pathogen Informatics"/>
        </authorList>
    </citation>
    <scope>NUCLEOTIDE SEQUENCE [LARGE SCALE GENOMIC DNA]</scope>
    <source>
        <strain evidence="3 5">82B</strain>
    </source>
</reference>
<sequence>MNSLITALLITLAIAIVSQWIIIGVIMSLKQEENIDVTYTLLFIAYIVIFILCKEQIELHFYEISLTFIIISLILNWIYSNYLYVNNDTPVEEKGKSIAELFIVLIDSIKLITPKNIKNINQDIKKEVKLSINKQRIILYALAFICSIFAHYGTNKPLDSSFTTFIIFDVAFTLFLEKYYFKT</sequence>
<dbReference type="AlphaFoldDB" id="A0A1D4QGW1"/>
<evidence type="ECO:0000313" key="4">
    <source>
        <dbReference type="Proteomes" id="UP000095412"/>
    </source>
</evidence>
<feature type="transmembrane region" description="Helical" evidence="1">
    <location>
        <begin position="98"/>
        <end position="117"/>
    </location>
</feature>
<evidence type="ECO:0000313" key="2">
    <source>
        <dbReference type="EMBL" id="SCT27523.1"/>
    </source>
</evidence>
<keyword evidence="1" id="KW-0472">Membrane</keyword>
<keyword evidence="1" id="KW-1133">Transmembrane helix</keyword>
<keyword evidence="1" id="KW-0812">Transmembrane</keyword>
<evidence type="ECO:0000256" key="1">
    <source>
        <dbReference type="SAM" id="Phobius"/>
    </source>
</evidence>
<organism evidence="3 5">
    <name type="scientific">Staphylococcus caeli</name>
    <dbReference type="NCBI Taxonomy" id="2201815"/>
    <lineage>
        <taxon>Bacteria</taxon>
        <taxon>Bacillati</taxon>
        <taxon>Bacillota</taxon>
        <taxon>Bacilli</taxon>
        <taxon>Bacillales</taxon>
        <taxon>Staphylococcaceae</taxon>
        <taxon>Staphylococcus</taxon>
    </lineage>
</organism>
<proteinExistence type="predicted"/>
<name>A0A1D4QGW1_9STAP</name>
<feature type="transmembrane region" description="Helical" evidence="1">
    <location>
        <begin position="7"/>
        <end position="29"/>
    </location>
</feature>
<reference evidence="2 4" key="1">
    <citation type="submission" date="2016-09" db="EMBL/GenBank/DDBJ databases">
        <authorList>
            <consortium name="Pathogen Informatics"/>
            <person name="Sun Q."/>
            <person name="Inoue M."/>
        </authorList>
    </citation>
    <scope>NUCLEOTIDE SEQUENCE [LARGE SCALE GENOMIC DNA]</scope>
    <source>
        <strain evidence="2 4">82C</strain>
    </source>
</reference>
<dbReference type="EMBL" id="FMPI01000017">
    <property type="protein sequence ID" value="SCT27523.1"/>
    <property type="molecule type" value="Genomic_DNA"/>
</dbReference>
<dbReference type="EMBL" id="FMPG01000013">
    <property type="protein sequence ID" value="SCT34458.1"/>
    <property type="molecule type" value="Genomic_DNA"/>
</dbReference>
<evidence type="ECO:0000313" key="5">
    <source>
        <dbReference type="Proteomes" id="UP000095768"/>
    </source>
</evidence>
<gene>
    <name evidence="3" type="ORF">SAMEA2297795_02300</name>
    <name evidence="2" type="ORF">SAMEA2297796_02067</name>
</gene>
<feature type="transmembrane region" description="Helical" evidence="1">
    <location>
        <begin position="137"/>
        <end position="154"/>
    </location>
</feature>
<feature type="transmembrane region" description="Helical" evidence="1">
    <location>
        <begin position="35"/>
        <end position="53"/>
    </location>
</feature>
<accession>A0A1D4QGW1</accession>
<dbReference type="Proteomes" id="UP000095412">
    <property type="component" value="Unassembled WGS sequence"/>
</dbReference>
<dbReference type="RefSeq" id="WP_069996234.1">
    <property type="nucleotide sequence ID" value="NZ_FMPG01000013.1"/>
</dbReference>
<dbReference type="OrthoDB" id="9962801at2"/>
<dbReference type="Proteomes" id="UP000095768">
    <property type="component" value="Unassembled WGS sequence"/>
</dbReference>
<keyword evidence="4" id="KW-1185">Reference proteome</keyword>
<dbReference type="GeneID" id="78333654"/>
<evidence type="ECO:0000313" key="3">
    <source>
        <dbReference type="EMBL" id="SCT34458.1"/>
    </source>
</evidence>
<feature type="transmembrane region" description="Helical" evidence="1">
    <location>
        <begin position="60"/>
        <end position="78"/>
    </location>
</feature>